<gene>
    <name evidence="1" type="ORF">FOZ63_026265</name>
</gene>
<reference evidence="1 2" key="1">
    <citation type="submission" date="2020-04" db="EMBL/GenBank/DDBJ databases">
        <title>Perkinsus olseni comparative genomics.</title>
        <authorList>
            <person name="Bogema D.R."/>
        </authorList>
    </citation>
    <scope>NUCLEOTIDE SEQUENCE [LARGE SCALE GENOMIC DNA]</scope>
    <source>
        <strain evidence="1 2">ATCC PRA-207</strain>
    </source>
</reference>
<dbReference type="EMBL" id="JABANO010002196">
    <property type="protein sequence ID" value="KAF4757819.1"/>
    <property type="molecule type" value="Genomic_DNA"/>
</dbReference>
<accession>A0A7J6UKK4</accession>
<evidence type="ECO:0000313" key="1">
    <source>
        <dbReference type="EMBL" id="KAF4757819.1"/>
    </source>
</evidence>
<keyword evidence="2" id="KW-1185">Reference proteome</keyword>
<proteinExistence type="predicted"/>
<dbReference type="Proteomes" id="UP000553632">
    <property type="component" value="Unassembled WGS sequence"/>
</dbReference>
<protein>
    <submittedName>
        <fullName evidence="1">Uncharacterized protein</fullName>
    </submittedName>
</protein>
<comment type="caution">
    <text evidence="1">The sequence shown here is derived from an EMBL/GenBank/DDBJ whole genome shotgun (WGS) entry which is preliminary data.</text>
</comment>
<dbReference type="GO" id="GO:0003676">
    <property type="term" value="F:nucleic acid binding"/>
    <property type="evidence" value="ECO:0007669"/>
    <property type="project" value="InterPro"/>
</dbReference>
<dbReference type="Gene3D" id="3.30.420.10">
    <property type="entry name" value="Ribonuclease H-like superfamily/Ribonuclease H"/>
    <property type="match status" value="1"/>
</dbReference>
<evidence type="ECO:0000313" key="2">
    <source>
        <dbReference type="Proteomes" id="UP000553632"/>
    </source>
</evidence>
<dbReference type="AlphaFoldDB" id="A0A7J6UKK4"/>
<sequence>MVDNYGGRRSVKCQRLLSVSGCSYLPFPARSPDLACIENTFAILKTRLHTENCTTGPCETENAFVTRIQEIYSSIDADTLIDSIGSRVIGVIRVKGALRVLQRTVEDISRACIASVMDLVDGLSRNVGAYHVCCDFLGMASRDDENLRTTYYSSVEPTVEVLAETRGHDDVDWSTCSDWPCGGLDVDAAATPGGNISLRTQPDQHMPHLHTRVTLESGRNLTIRFSQFSLPRTAAGECADYVCLGKFNCDGSEQICGT</sequence>
<name>A0A7J6UKK4_PEROL</name>
<dbReference type="InterPro" id="IPR036397">
    <property type="entry name" value="RNaseH_sf"/>
</dbReference>
<organism evidence="1 2">
    <name type="scientific">Perkinsus olseni</name>
    <name type="common">Perkinsus atlanticus</name>
    <dbReference type="NCBI Taxonomy" id="32597"/>
    <lineage>
        <taxon>Eukaryota</taxon>
        <taxon>Sar</taxon>
        <taxon>Alveolata</taxon>
        <taxon>Perkinsozoa</taxon>
        <taxon>Perkinsea</taxon>
        <taxon>Perkinsida</taxon>
        <taxon>Perkinsidae</taxon>
        <taxon>Perkinsus</taxon>
    </lineage>
</organism>